<reference evidence="3" key="1">
    <citation type="submission" date="2023-08" db="EMBL/GenBank/DDBJ databases">
        <authorList>
            <person name="Chen Y."/>
            <person name="Shah S."/>
            <person name="Dougan E. K."/>
            <person name="Thang M."/>
            <person name="Chan C."/>
        </authorList>
    </citation>
    <scope>NUCLEOTIDE SEQUENCE</scope>
</reference>
<dbReference type="InterPro" id="IPR012664">
    <property type="entry name" value="CHP02452"/>
</dbReference>
<dbReference type="PANTHER" id="PTHR35596">
    <property type="entry name" value="DUF2263 DOMAIN-CONTAINING PROTEIN"/>
    <property type="match status" value="1"/>
</dbReference>
<organism evidence="3 4">
    <name type="scientific">Effrenium voratum</name>
    <dbReference type="NCBI Taxonomy" id="2562239"/>
    <lineage>
        <taxon>Eukaryota</taxon>
        <taxon>Sar</taxon>
        <taxon>Alveolata</taxon>
        <taxon>Dinophyceae</taxon>
        <taxon>Suessiales</taxon>
        <taxon>Symbiodiniaceae</taxon>
        <taxon>Effrenium</taxon>
    </lineage>
</organism>
<dbReference type="Pfam" id="PF10021">
    <property type="entry name" value="PARG_cat_microb"/>
    <property type="match status" value="1"/>
</dbReference>
<evidence type="ECO:0000313" key="3">
    <source>
        <dbReference type="EMBL" id="CAJ1378765.1"/>
    </source>
</evidence>
<feature type="coiled-coil region" evidence="1">
    <location>
        <begin position="509"/>
        <end position="543"/>
    </location>
</feature>
<keyword evidence="1" id="KW-0175">Coiled coil</keyword>
<dbReference type="PANTHER" id="PTHR35596:SF1">
    <property type="entry name" value="MICROBIAL-TYPE PARG CATALYTIC DOMAIN-CONTAINING PROTEIN"/>
    <property type="match status" value="1"/>
</dbReference>
<dbReference type="InterPro" id="IPR019261">
    <property type="entry name" value="PARG_cat_microbial"/>
</dbReference>
<evidence type="ECO:0000313" key="4">
    <source>
        <dbReference type="Proteomes" id="UP001178507"/>
    </source>
</evidence>
<sequence>MAVSSRYMVHPPPPTHTVPAVPADRVYSVVPQNSANQLAARVPYRLPSQGAPGAPSAPSAGARRRFQTAVSAVVAAQKLADPPTVTVVRTCGNWLPGWLWFHFPKEAPPKARALPARAAAPAKAAPRMPPCGRPAYPMLKSFPQIAGSWDWIRRENGPEHRQIRVEEAKQLITALQTGGFLAMTGNKLQTFRFNRIKEMLQHTQRLSIAKRLPRLPSNPRRTCRCDFAQGTAVAVAVASARQGKKVAVVNAASAYHAGGGFSSGGRHAMEEALCSQTSVYLSLQKAAAGAHGQMYVPEDGCIISPRVEVLRQGSAEGYQLLGCVLELAAVISVAMFNRNPRVRDSPVDAPEDPAAYASGVRKKFLAVFHAAALCGAEVIVLPDVGCSVFQNDPAAVGRIAGQALQEYQSYFSQVIFTGSHSFFQANDNAEPIAVALDLDTSLPAAEGEAQWLREHNAAWVDRCQSLSLQPMLDVLLRTDAAFQALLSTAPPGLMPTNVDDCLKETRTHIQELSNHLQEQMASIAELQEESAALGRTVHSLQAAQQSHRAELRQKVAEAMRRTVATFEKPLDDMRSGLRQQSQALAKSRTQVSQLLDDLAATAHRAAVAQAPAKEAHAAVGPEWQDFIMSEIRQVRSMGKTLVANLEEGCKAVEKRMQQVMEAISGEAKPRCDRAKTRAMTLLRRATQVGARGARSASTAVVASSQESFAQKTWRWLDVTGYYTKWHSRRAWILDLDPPQRSAAVLVTEYERKLLLWLTWMNFFFLPISVWYWYGQFTHLSSKPPIPLMPEYQYLNGRKRDFSHVGGRWHDCKECRWLEFECKKICFDRLRDEGREIWGLRRPRTQTIGFH</sequence>
<keyword evidence="4" id="KW-1185">Reference proteome</keyword>
<accession>A0AA36MSS5</accession>
<feature type="domain" description="Microbial-type PARG catalytic" evidence="2">
    <location>
        <begin position="169"/>
        <end position="312"/>
    </location>
</feature>
<comment type="caution">
    <text evidence="3">The sequence shown here is derived from an EMBL/GenBank/DDBJ whole genome shotgun (WGS) entry which is preliminary data.</text>
</comment>
<proteinExistence type="predicted"/>
<evidence type="ECO:0000256" key="1">
    <source>
        <dbReference type="SAM" id="Coils"/>
    </source>
</evidence>
<protein>
    <recommendedName>
        <fullName evidence="2">Microbial-type PARG catalytic domain-containing protein</fullName>
    </recommendedName>
</protein>
<name>A0AA36MSS5_9DINO</name>
<dbReference type="InterPro" id="IPR043472">
    <property type="entry name" value="Macro_dom-like"/>
</dbReference>
<dbReference type="AlphaFoldDB" id="A0AA36MSS5"/>
<dbReference type="NCBIfam" id="TIGR02452">
    <property type="entry name" value="TIGR02452 family protein"/>
    <property type="match status" value="1"/>
</dbReference>
<dbReference type="Gene3D" id="3.40.220.10">
    <property type="entry name" value="Leucine Aminopeptidase, subunit E, domain 1"/>
    <property type="match status" value="1"/>
</dbReference>
<evidence type="ECO:0000259" key="2">
    <source>
        <dbReference type="Pfam" id="PF10021"/>
    </source>
</evidence>
<dbReference type="Proteomes" id="UP001178507">
    <property type="component" value="Unassembled WGS sequence"/>
</dbReference>
<dbReference type="EMBL" id="CAUJNA010000568">
    <property type="protein sequence ID" value="CAJ1378765.1"/>
    <property type="molecule type" value="Genomic_DNA"/>
</dbReference>
<gene>
    <name evidence="3" type="ORF">EVOR1521_LOCUS7204</name>
</gene>